<sequence length="409" mass="47052">MKFGKWINVLTKEIVVYFGYWKGQSSIPAQKNEASVAFPTEPKSISIEVEIRFEDDDPSGSNSPYHGDPKRLRIAIRYSTYQYVDRGLSSDLCDYGLESFTCIDITSSTVEDLVSLFEMVVNKIGAQNVVHTIAKNNDRYNDFMKQLLVRVCTCHPFNRPPFEVVENENYPFPSPLWIILNNFKRGSVKRVTRAHSDINESHKMSLRASYASGLLQSKQFTHSIVWTMVLSTEDIRDETKLSLYKCMKRLILDDAVINEVLKEINMYDNAVWCSLFGMGCKHLQRLATRILSQPSSLFFCNSNEFCGQKLKDGMNRLEDERLNEMMRVQLHLKLKTREFPDPVSYEHITSVVEEWVREEISSNEASMCDWSKVVLPTLSFEKKLEDASEALGGVFDDIEVFKGLEDRGF</sequence>
<keyword evidence="2" id="KW-1185">Reference proteome</keyword>
<evidence type="ECO:0000313" key="2">
    <source>
        <dbReference type="Proteomes" id="UP000326396"/>
    </source>
</evidence>
<accession>A0A5N6MD23</accession>
<evidence type="ECO:0000313" key="1">
    <source>
        <dbReference type="EMBL" id="KAD3338565.1"/>
    </source>
</evidence>
<dbReference type="AlphaFoldDB" id="A0A5N6MD23"/>
<dbReference type="Proteomes" id="UP000326396">
    <property type="component" value="Linkage Group LG6"/>
</dbReference>
<reference evidence="1 2" key="1">
    <citation type="submission" date="2019-05" db="EMBL/GenBank/DDBJ databases">
        <title>Mikania micrantha, genome provides insights into the molecular mechanism of rapid growth.</title>
        <authorList>
            <person name="Liu B."/>
        </authorList>
    </citation>
    <scope>NUCLEOTIDE SEQUENCE [LARGE SCALE GENOMIC DNA]</scope>
    <source>
        <strain evidence="1">NLD-2019</strain>
        <tissue evidence="1">Leaf</tissue>
    </source>
</reference>
<gene>
    <name evidence="1" type="ORF">E3N88_34086</name>
</gene>
<comment type="caution">
    <text evidence="1">The sequence shown here is derived from an EMBL/GenBank/DDBJ whole genome shotgun (WGS) entry which is preliminary data.</text>
</comment>
<proteinExistence type="predicted"/>
<protein>
    <submittedName>
        <fullName evidence="1">Uncharacterized protein</fullName>
    </submittedName>
</protein>
<dbReference type="EMBL" id="SZYD01000016">
    <property type="protein sequence ID" value="KAD3338565.1"/>
    <property type="molecule type" value="Genomic_DNA"/>
</dbReference>
<name>A0A5N6MD23_9ASTR</name>
<organism evidence="1 2">
    <name type="scientific">Mikania micrantha</name>
    <name type="common">bitter vine</name>
    <dbReference type="NCBI Taxonomy" id="192012"/>
    <lineage>
        <taxon>Eukaryota</taxon>
        <taxon>Viridiplantae</taxon>
        <taxon>Streptophyta</taxon>
        <taxon>Embryophyta</taxon>
        <taxon>Tracheophyta</taxon>
        <taxon>Spermatophyta</taxon>
        <taxon>Magnoliopsida</taxon>
        <taxon>eudicotyledons</taxon>
        <taxon>Gunneridae</taxon>
        <taxon>Pentapetalae</taxon>
        <taxon>asterids</taxon>
        <taxon>campanulids</taxon>
        <taxon>Asterales</taxon>
        <taxon>Asteraceae</taxon>
        <taxon>Asteroideae</taxon>
        <taxon>Heliantheae alliance</taxon>
        <taxon>Eupatorieae</taxon>
        <taxon>Mikania</taxon>
    </lineage>
</organism>